<organism evidence="1 2">
    <name type="scientific">Ruegeria halocynthiae</name>
    <dbReference type="NCBI Taxonomy" id="985054"/>
    <lineage>
        <taxon>Bacteria</taxon>
        <taxon>Pseudomonadati</taxon>
        <taxon>Pseudomonadota</taxon>
        <taxon>Alphaproteobacteria</taxon>
        <taxon>Rhodobacterales</taxon>
        <taxon>Roseobacteraceae</taxon>
        <taxon>Ruegeria</taxon>
    </lineage>
</organism>
<evidence type="ECO:0000313" key="2">
    <source>
        <dbReference type="Proteomes" id="UP000183400"/>
    </source>
</evidence>
<reference evidence="2" key="1">
    <citation type="submission" date="2016-10" db="EMBL/GenBank/DDBJ databases">
        <authorList>
            <person name="Varghese N."/>
            <person name="Submissions S."/>
        </authorList>
    </citation>
    <scope>NUCLEOTIDE SEQUENCE [LARGE SCALE GENOMIC DNA]</scope>
    <source>
        <strain evidence="2">DSM 27839</strain>
    </source>
</reference>
<dbReference type="Proteomes" id="UP000183400">
    <property type="component" value="Unassembled WGS sequence"/>
</dbReference>
<name>A0A1H2URM2_9RHOB</name>
<evidence type="ECO:0000313" key="1">
    <source>
        <dbReference type="EMBL" id="SDW58628.1"/>
    </source>
</evidence>
<dbReference type="RefSeq" id="WP_074735275.1">
    <property type="nucleotide sequence ID" value="NZ_FNNP01000001.1"/>
</dbReference>
<dbReference type="STRING" id="985054.SAMN05444358_1011223"/>
<gene>
    <name evidence="1" type="ORF">SAMN05444358_1011223</name>
</gene>
<sequence>MNPEIVAEANYDSGIRRQDFNVQVPGVYSSKLWRGYNGITQLSRVKYIHLQLAKMYQLSEQRKAATDLYEKHKEQPSAELLLMAGFFDPKDFSCDLDRLIKGDRSVNRNLTLGFAEHNFISSNLISSIRRFLDVHLQILCVEKLGGRKENGSLSIKYDSVGALLNPKVTKPEAHTARRYMWGSENLAGKSFEFIRLVDTLSNCMKHHFMQEQAMNLFSVDEPSIVAFEARNKDPRKVIYHNHFAWQIVAGFQQLVDQLAKSFEADFSHAS</sequence>
<keyword evidence="2" id="KW-1185">Reference proteome</keyword>
<proteinExistence type="predicted"/>
<dbReference type="EMBL" id="FNNP01000001">
    <property type="protein sequence ID" value="SDW58628.1"/>
    <property type="molecule type" value="Genomic_DNA"/>
</dbReference>
<protein>
    <submittedName>
        <fullName evidence="1">Uncharacterized protein</fullName>
    </submittedName>
</protein>
<dbReference type="AlphaFoldDB" id="A0A1H2URM2"/>
<accession>A0A1H2URM2</accession>